<dbReference type="Pfam" id="PF00069">
    <property type="entry name" value="Pkinase"/>
    <property type="match status" value="1"/>
</dbReference>
<keyword evidence="4" id="KW-0808">Transferase</keyword>
<dbReference type="Gene3D" id="1.10.510.10">
    <property type="entry name" value="Transferase(Phosphotransferase) domain 1"/>
    <property type="match status" value="1"/>
</dbReference>
<accession>A0A1S3K489</accession>
<feature type="compositionally biased region" description="Acidic residues" evidence="1">
    <location>
        <begin position="420"/>
        <end position="429"/>
    </location>
</feature>
<dbReference type="STRING" id="7574.A0A1S3K489"/>
<feature type="domain" description="Protein kinase" evidence="2">
    <location>
        <begin position="36"/>
        <end position="285"/>
    </location>
</feature>
<keyword evidence="4" id="KW-0418">Kinase</keyword>
<dbReference type="KEGG" id="lak:106178705"/>
<dbReference type="InterPro" id="IPR008271">
    <property type="entry name" value="Ser/Thr_kinase_AS"/>
</dbReference>
<name>A0A1S3K489_LINAN</name>
<dbReference type="CDD" id="cd00180">
    <property type="entry name" value="PKc"/>
    <property type="match status" value="1"/>
</dbReference>
<dbReference type="InParanoid" id="A0A1S3K489"/>
<dbReference type="InterPro" id="IPR000719">
    <property type="entry name" value="Prot_kinase_dom"/>
</dbReference>
<evidence type="ECO:0000259" key="2">
    <source>
        <dbReference type="PROSITE" id="PS50011"/>
    </source>
</evidence>
<dbReference type="GO" id="GO:0004674">
    <property type="term" value="F:protein serine/threonine kinase activity"/>
    <property type="evidence" value="ECO:0007669"/>
    <property type="project" value="TreeGrafter"/>
</dbReference>
<keyword evidence="3" id="KW-1185">Reference proteome</keyword>
<evidence type="ECO:0000256" key="1">
    <source>
        <dbReference type="SAM" id="MobiDB-lite"/>
    </source>
</evidence>
<evidence type="ECO:0000313" key="3">
    <source>
        <dbReference type="Proteomes" id="UP000085678"/>
    </source>
</evidence>
<dbReference type="PROSITE" id="PS00108">
    <property type="entry name" value="PROTEIN_KINASE_ST"/>
    <property type="match status" value="1"/>
</dbReference>
<dbReference type="InterPro" id="IPR011009">
    <property type="entry name" value="Kinase-like_dom_sf"/>
</dbReference>
<dbReference type="Proteomes" id="UP000085678">
    <property type="component" value="Unplaced"/>
</dbReference>
<gene>
    <name evidence="4" type="primary">LOC106178705</name>
</gene>
<sequence>MIIISHLAFLGVRHSYEYIKLRALEYKIRKLYLAEFPAQQILGSGSYGKVYQFSNDWALKVPVDIDRAQAFEKEIDLLKELKNDFILRLHHSFEVKPGLPVVLTELCPLDLQRVTDYHGILEPRAVKFITVSVCIALQFMRNKKLIHFDIKLNNILINRNGIPKVCDLGSAHRCDESGESSWGPRMVAYTITKNLAPEILMRTSASVQADYFALGVMIFELYTGRHPLWYNEPHGRAAIKVKILAGNILHADYAEPTFREFAENLICDKVNRVQDVKDILRLRWLAEYHTNVFPMDRRSSPLLAFVQESVLKDIERVRCLQAAAHRQTHTTTQEAAHGLTPGTGENNCDLVPWDMPDDDAADVNGLLQWDVPSEDVEDGGMMAEEMLENGEDGMLALDMPREENEAEEDMPEWDAPVGDFDFDFPFEED</sequence>
<protein>
    <submittedName>
        <fullName evidence="4">Serine/threonine-protein kinase PRKY</fullName>
    </submittedName>
</protein>
<feature type="region of interest" description="Disordered" evidence="1">
    <location>
        <begin position="402"/>
        <end position="429"/>
    </location>
</feature>
<dbReference type="InterPro" id="IPR053235">
    <property type="entry name" value="Ser_Thr_kinase"/>
</dbReference>
<dbReference type="PROSITE" id="PS50011">
    <property type="entry name" value="PROTEIN_KINASE_DOM"/>
    <property type="match status" value="1"/>
</dbReference>
<dbReference type="SUPFAM" id="SSF56112">
    <property type="entry name" value="Protein kinase-like (PK-like)"/>
    <property type="match status" value="1"/>
</dbReference>
<dbReference type="OrthoDB" id="4062651at2759"/>
<dbReference type="PANTHER" id="PTHR24361">
    <property type="entry name" value="MITOGEN-ACTIVATED KINASE KINASE KINASE"/>
    <property type="match status" value="1"/>
</dbReference>
<reference evidence="4" key="1">
    <citation type="submission" date="2025-08" db="UniProtKB">
        <authorList>
            <consortium name="RefSeq"/>
        </authorList>
    </citation>
    <scope>IDENTIFICATION</scope>
    <source>
        <tissue evidence="4">Gonads</tissue>
    </source>
</reference>
<dbReference type="GO" id="GO:0005737">
    <property type="term" value="C:cytoplasm"/>
    <property type="evidence" value="ECO:0007669"/>
    <property type="project" value="TreeGrafter"/>
</dbReference>
<dbReference type="AlphaFoldDB" id="A0A1S3K489"/>
<dbReference type="GeneID" id="106178705"/>
<organism evidence="3 4">
    <name type="scientific">Lingula anatina</name>
    <name type="common">Brachiopod</name>
    <name type="synonym">Lingula unguis</name>
    <dbReference type="NCBI Taxonomy" id="7574"/>
    <lineage>
        <taxon>Eukaryota</taxon>
        <taxon>Metazoa</taxon>
        <taxon>Spiralia</taxon>
        <taxon>Lophotrochozoa</taxon>
        <taxon>Brachiopoda</taxon>
        <taxon>Linguliformea</taxon>
        <taxon>Lingulata</taxon>
        <taxon>Lingulida</taxon>
        <taxon>Linguloidea</taxon>
        <taxon>Lingulidae</taxon>
        <taxon>Lingula</taxon>
    </lineage>
</organism>
<dbReference type="RefSeq" id="XP_013417453.1">
    <property type="nucleotide sequence ID" value="XM_013561999.1"/>
</dbReference>
<dbReference type="SMART" id="SM00220">
    <property type="entry name" value="S_TKc"/>
    <property type="match status" value="1"/>
</dbReference>
<evidence type="ECO:0000313" key="4">
    <source>
        <dbReference type="RefSeq" id="XP_013417453.1"/>
    </source>
</evidence>
<proteinExistence type="predicted"/>
<dbReference type="PANTHER" id="PTHR24361:SF842">
    <property type="entry name" value="KINASE, PUTATIVE-RELATED"/>
    <property type="match status" value="1"/>
</dbReference>
<dbReference type="GO" id="GO:0005524">
    <property type="term" value="F:ATP binding"/>
    <property type="evidence" value="ECO:0007669"/>
    <property type="project" value="InterPro"/>
</dbReference>